<proteinExistence type="predicted"/>
<protein>
    <submittedName>
        <fullName evidence="1">Uncharacterized protein</fullName>
    </submittedName>
</protein>
<dbReference type="AlphaFoldDB" id="A0A1F7I939"/>
<accession>A0A1F7I939</accession>
<comment type="caution">
    <text evidence="1">The sequence shown here is derived from an EMBL/GenBank/DDBJ whole genome shotgun (WGS) entry which is preliminary data.</text>
</comment>
<evidence type="ECO:0000313" key="1">
    <source>
        <dbReference type="EMBL" id="OGK39887.1"/>
    </source>
</evidence>
<reference evidence="1 2" key="1">
    <citation type="journal article" date="2016" name="Nat. Commun.">
        <title>Thousands of microbial genomes shed light on interconnected biogeochemical processes in an aquifer system.</title>
        <authorList>
            <person name="Anantharaman K."/>
            <person name="Brown C.T."/>
            <person name="Hug L.A."/>
            <person name="Sharon I."/>
            <person name="Castelle C.J."/>
            <person name="Probst A.J."/>
            <person name="Thomas B.C."/>
            <person name="Singh A."/>
            <person name="Wilkins M.J."/>
            <person name="Karaoz U."/>
            <person name="Brodie E.L."/>
            <person name="Williams K.H."/>
            <person name="Hubbard S.S."/>
            <person name="Banfield J.F."/>
        </authorList>
    </citation>
    <scope>NUCLEOTIDE SEQUENCE [LARGE SCALE GENOMIC DNA]</scope>
</reference>
<organism evidence="1 2">
    <name type="scientific">Candidatus Roizmanbacteria bacterium RIFCSPHIGHO2_12_FULL_44_10</name>
    <dbReference type="NCBI Taxonomy" id="1802054"/>
    <lineage>
        <taxon>Bacteria</taxon>
        <taxon>Candidatus Roizmaniibacteriota</taxon>
    </lineage>
</organism>
<sequence length="323" mass="36074">MAVETYSPGEQLPPRDSIVARIPVGDYIERYQVEDPSTIEAIHRYPTLAYLLGSSESRVVQTEDGPMEADALTEGSGMFGIKRPETALTWSGIFDHGLGVTERAVWLIDTVKSSTPEQRAQFAEAEIDLSELDQLTDAIVEDFGVICHGSRRAHDERDRFGIHDEVHPDGMPGPIMRGMLQAQSAPTLFAADNTGLIRVEINAETLPRVERNGLVYFSRGFDAIWTYADWTFGRVPMPLTQRFPQLVADRPDHQPGVLDTLAHCGQGFETVANEILGTDIYKDMLNIGPYEWATELRRAYCAPSGIAFYDAFKPYVDRYAPLF</sequence>
<evidence type="ECO:0000313" key="2">
    <source>
        <dbReference type="Proteomes" id="UP000179024"/>
    </source>
</evidence>
<name>A0A1F7I939_9BACT</name>
<dbReference type="EMBL" id="MGAE01000011">
    <property type="protein sequence ID" value="OGK39887.1"/>
    <property type="molecule type" value="Genomic_DNA"/>
</dbReference>
<dbReference type="Proteomes" id="UP000179024">
    <property type="component" value="Unassembled WGS sequence"/>
</dbReference>
<gene>
    <name evidence="1" type="ORF">A3F34_02315</name>
</gene>